<feature type="compositionally biased region" description="Basic and acidic residues" evidence="1">
    <location>
        <begin position="61"/>
        <end position="71"/>
    </location>
</feature>
<name>A0AAW1N7G0_POPJA</name>
<protein>
    <submittedName>
        <fullName evidence="2">Uncharacterized protein</fullName>
    </submittedName>
</protein>
<dbReference type="AlphaFoldDB" id="A0AAW1N7G0"/>
<keyword evidence="3" id="KW-1185">Reference proteome</keyword>
<proteinExistence type="predicted"/>
<accession>A0AAW1N7G0</accession>
<dbReference type="Proteomes" id="UP001458880">
    <property type="component" value="Unassembled WGS sequence"/>
</dbReference>
<organism evidence="2 3">
    <name type="scientific">Popillia japonica</name>
    <name type="common">Japanese beetle</name>
    <dbReference type="NCBI Taxonomy" id="7064"/>
    <lineage>
        <taxon>Eukaryota</taxon>
        <taxon>Metazoa</taxon>
        <taxon>Ecdysozoa</taxon>
        <taxon>Arthropoda</taxon>
        <taxon>Hexapoda</taxon>
        <taxon>Insecta</taxon>
        <taxon>Pterygota</taxon>
        <taxon>Neoptera</taxon>
        <taxon>Endopterygota</taxon>
        <taxon>Coleoptera</taxon>
        <taxon>Polyphaga</taxon>
        <taxon>Scarabaeiformia</taxon>
        <taxon>Scarabaeidae</taxon>
        <taxon>Rutelinae</taxon>
        <taxon>Popillia</taxon>
    </lineage>
</organism>
<gene>
    <name evidence="2" type="ORF">QE152_g899</name>
</gene>
<evidence type="ECO:0000313" key="2">
    <source>
        <dbReference type="EMBL" id="KAK9754876.1"/>
    </source>
</evidence>
<sequence length="96" mass="11007">MIGSDPTRDRSRDYKPVARLQFPNTRHPTKRDEDARSQKEGKKKYVHYGDRSQPPPSSPDPSERDGERADDVGIDEDGVQTDVLLERRRWDACVVA</sequence>
<feature type="compositionally biased region" description="Basic and acidic residues" evidence="1">
    <location>
        <begin position="1"/>
        <end position="16"/>
    </location>
</feature>
<dbReference type="EMBL" id="JASPKY010000004">
    <property type="protein sequence ID" value="KAK9754876.1"/>
    <property type="molecule type" value="Genomic_DNA"/>
</dbReference>
<evidence type="ECO:0000256" key="1">
    <source>
        <dbReference type="SAM" id="MobiDB-lite"/>
    </source>
</evidence>
<reference evidence="2 3" key="1">
    <citation type="journal article" date="2024" name="BMC Genomics">
        <title>De novo assembly and annotation of Popillia japonica's genome with initial clues to its potential as an invasive pest.</title>
        <authorList>
            <person name="Cucini C."/>
            <person name="Boschi S."/>
            <person name="Funari R."/>
            <person name="Cardaioli E."/>
            <person name="Iannotti N."/>
            <person name="Marturano G."/>
            <person name="Paoli F."/>
            <person name="Bruttini M."/>
            <person name="Carapelli A."/>
            <person name="Frati F."/>
            <person name="Nardi F."/>
        </authorList>
    </citation>
    <scope>NUCLEOTIDE SEQUENCE [LARGE SCALE GENOMIC DNA]</scope>
    <source>
        <strain evidence="2">DMR45628</strain>
    </source>
</reference>
<evidence type="ECO:0000313" key="3">
    <source>
        <dbReference type="Proteomes" id="UP001458880"/>
    </source>
</evidence>
<feature type="region of interest" description="Disordered" evidence="1">
    <location>
        <begin position="1"/>
        <end position="80"/>
    </location>
</feature>
<feature type="compositionally biased region" description="Basic and acidic residues" evidence="1">
    <location>
        <begin position="30"/>
        <end position="40"/>
    </location>
</feature>
<comment type="caution">
    <text evidence="2">The sequence shown here is derived from an EMBL/GenBank/DDBJ whole genome shotgun (WGS) entry which is preliminary data.</text>
</comment>